<evidence type="ECO:0000256" key="8">
    <source>
        <dbReference type="ARBA" id="ARBA00023170"/>
    </source>
</evidence>
<proteinExistence type="inferred from homology"/>
<feature type="compositionally biased region" description="Polar residues" evidence="11">
    <location>
        <begin position="442"/>
        <end position="451"/>
    </location>
</feature>
<dbReference type="SUPFAM" id="SSF57716">
    <property type="entry name" value="Glucocorticoid receptor-like (DNA-binding domain)"/>
    <property type="match status" value="1"/>
</dbReference>
<evidence type="ECO:0000256" key="3">
    <source>
        <dbReference type="ARBA" id="ARBA00022771"/>
    </source>
</evidence>
<evidence type="ECO:0000256" key="10">
    <source>
        <dbReference type="RuleBase" id="RU004334"/>
    </source>
</evidence>
<feature type="compositionally biased region" description="Basic and acidic residues" evidence="11">
    <location>
        <begin position="199"/>
        <end position="208"/>
    </location>
</feature>
<feature type="domain" description="NR LBD" evidence="13">
    <location>
        <begin position="232"/>
        <end position="461"/>
    </location>
</feature>
<sequence>MAWVDVLSVVDCQQSKEEVFDVLRAVEVKVNRILFIADAPPPDESSFWATNVFLPPTQFQQIHSAAASQVIVGDFRSKKRGSSSASIRTQSAPSSSGVLPQNVSEELCLVCGDKASGYHYNALTCEGCKGFFRRSITRKAVYYCKYGETCDIDMYMRRKCQHCRLKKCMEIGMRPERLRADSRVPLVVIPEEQCRIKREAKQKMRSSTEQRSPSSPHLVTSTESSECALSLETRELISRIVAIDSQFAAPSNDSLMQLSEYSDVGSSFQHLAELTILNVQLIHQFTTHLPGFCKLTDDDKRTLHKTCKTEVLMLRTARCYDACEERVVLGNESRQWRYDREQYRAFIGPLADSIFDFAHSLAKLHLDQAEFVLLTAIAIFSDRTGLQQPKAVEDIQEVYTSALQSYVDVRRPKQRTVFARLLMKLTDLRSLASEQTEIFSEIGSSSNSAQSPMPEMKYTPPKPLHYQSYSQDAYQNSSPNHYPQ</sequence>
<comment type="subcellular location">
    <subcellularLocation>
        <location evidence="10">Nucleus</location>
    </subcellularLocation>
</comment>
<dbReference type="GO" id="GO:0045944">
    <property type="term" value="P:positive regulation of transcription by RNA polymerase II"/>
    <property type="evidence" value="ECO:0007669"/>
    <property type="project" value="TreeGrafter"/>
</dbReference>
<dbReference type="GO" id="GO:0000978">
    <property type="term" value="F:RNA polymerase II cis-regulatory region sequence-specific DNA binding"/>
    <property type="evidence" value="ECO:0007669"/>
    <property type="project" value="TreeGrafter"/>
</dbReference>
<dbReference type="Gene3D" id="3.30.50.10">
    <property type="entry name" value="Erythroid Transcription Factor GATA-1, subunit A"/>
    <property type="match status" value="1"/>
</dbReference>
<evidence type="ECO:0000256" key="7">
    <source>
        <dbReference type="ARBA" id="ARBA00023163"/>
    </source>
</evidence>
<dbReference type="InterPro" id="IPR035500">
    <property type="entry name" value="NHR-like_dom_sf"/>
</dbReference>
<dbReference type="SMART" id="SM00399">
    <property type="entry name" value="ZnF_C4"/>
    <property type="match status" value="1"/>
</dbReference>
<feature type="region of interest" description="Disordered" evidence="11">
    <location>
        <begin position="199"/>
        <end position="222"/>
    </location>
</feature>
<keyword evidence="8 10" id="KW-0675">Receptor</keyword>
<evidence type="ECO:0000259" key="13">
    <source>
        <dbReference type="PROSITE" id="PS51843"/>
    </source>
</evidence>
<reference evidence="15" key="1">
    <citation type="submission" date="2023-03" db="UniProtKB">
        <authorList>
            <consortium name="WormBaseParasite"/>
        </authorList>
    </citation>
    <scope>IDENTIFICATION</scope>
</reference>
<dbReference type="PANTHER" id="PTHR24082">
    <property type="entry name" value="NUCLEAR HORMONE RECEPTOR"/>
    <property type="match status" value="1"/>
</dbReference>
<evidence type="ECO:0000256" key="5">
    <source>
        <dbReference type="ARBA" id="ARBA00023015"/>
    </source>
</evidence>
<dbReference type="SMART" id="SM00430">
    <property type="entry name" value="HOLI"/>
    <property type="match status" value="1"/>
</dbReference>
<dbReference type="InterPro" id="IPR050234">
    <property type="entry name" value="Nuclear_hormone_rcpt_NR1"/>
</dbReference>
<dbReference type="AlphaFoldDB" id="A0A9J2PJD7"/>
<dbReference type="SUPFAM" id="SSF48508">
    <property type="entry name" value="Nuclear receptor ligand-binding domain"/>
    <property type="match status" value="1"/>
</dbReference>
<dbReference type="Pfam" id="PF00104">
    <property type="entry name" value="Hormone_recep"/>
    <property type="match status" value="1"/>
</dbReference>
<dbReference type="GO" id="GO:0090575">
    <property type="term" value="C:RNA polymerase II transcription regulator complex"/>
    <property type="evidence" value="ECO:0007669"/>
    <property type="project" value="TreeGrafter"/>
</dbReference>
<feature type="domain" description="Nuclear receptor" evidence="12">
    <location>
        <begin position="105"/>
        <end position="180"/>
    </location>
</feature>
<evidence type="ECO:0000256" key="4">
    <source>
        <dbReference type="ARBA" id="ARBA00022833"/>
    </source>
</evidence>
<feature type="compositionally biased region" description="Polar residues" evidence="11">
    <location>
        <begin position="209"/>
        <end position="222"/>
    </location>
</feature>
<keyword evidence="3 10" id="KW-0863">Zinc-finger</keyword>
<dbReference type="PROSITE" id="PS51843">
    <property type="entry name" value="NR_LBD"/>
    <property type="match status" value="1"/>
</dbReference>
<dbReference type="Pfam" id="PF00105">
    <property type="entry name" value="zf-C4"/>
    <property type="match status" value="1"/>
</dbReference>
<evidence type="ECO:0000313" key="15">
    <source>
        <dbReference type="WBParaSite" id="ALUE_0001001701-mRNA-1"/>
    </source>
</evidence>
<dbReference type="PROSITE" id="PS00031">
    <property type="entry name" value="NUCLEAR_REC_DBD_1"/>
    <property type="match status" value="1"/>
</dbReference>
<dbReference type="GO" id="GO:0004879">
    <property type="term" value="F:nuclear receptor activity"/>
    <property type="evidence" value="ECO:0007669"/>
    <property type="project" value="TreeGrafter"/>
</dbReference>
<dbReference type="PROSITE" id="PS51030">
    <property type="entry name" value="NUCLEAR_REC_DBD_2"/>
    <property type="match status" value="1"/>
</dbReference>
<evidence type="ECO:0000256" key="1">
    <source>
        <dbReference type="ARBA" id="ARBA00005993"/>
    </source>
</evidence>
<keyword evidence="7 10" id="KW-0804">Transcription</keyword>
<dbReference type="InterPro" id="IPR001628">
    <property type="entry name" value="Znf_hrmn_rcpt"/>
</dbReference>
<dbReference type="WBParaSite" id="ALUE_0001001701-mRNA-1">
    <property type="protein sequence ID" value="ALUE_0001001701-mRNA-1"/>
    <property type="gene ID" value="ALUE_0001001701"/>
</dbReference>
<name>A0A9J2PJD7_ASCLU</name>
<keyword evidence="14" id="KW-1185">Reference proteome</keyword>
<evidence type="ECO:0000256" key="11">
    <source>
        <dbReference type="SAM" id="MobiDB-lite"/>
    </source>
</evidence>
<dbReference type="Proteomes" id="UP000036681">
    <property type="component" value="Unplaced"/>
</dbReference>
<comment type="similarity">
    <text evidence="1 10">Belongs to the nuclear hormone receptor family.</text>
</comment>
<feature type="compositionally biased region" description="Polar residues" evidence="11">
    <location>
        <begin position="467"/>
        <end position="484"/>
    </location>
</feature>
<evidence type="ECO:0000256" key="9">
    <source>
        <dbReference type="ARBA" id="ARBA00023242"/>
    </source>
</evidence>
<dbReference type="PANTHER" id="PTHR24082:SF507">
    <property type="entry name" value="BILE ACID RECEPTOR-RELATED"/>
    <property type="match status" value="1"/>
</dbReference>
<dbReference type="PRINTS" id="PR00047">
    <property type="entry name" value="STROIDFINGER"/>
</dbReference>
<accession>A0A9J2PJD7</accession>
<dbReference type="GO" id="GO:0030154">
    <property type="term" value="P:cell differentiation"/>
    <property type="evidence" value="ECO:0007669"/>
    <property type="project" value="TreeGrafter"/>
</dbReference>
<feature type="region of interest" description="Disordered" evidence="11">
    <location>
        <begin position="442"/>
        <end position="484"/>
    </location>
</feature>
<keyword evidence="4 10" id="KW-0862">Zinc</keyword>
<keyword evidence="5 10" id="KW-0805">Transcription regulation</keyword>
<dbReference type="GO" id="GO:0008270">
    <property type="term" value="F:zinc ion binding"/>
    <property type="evidence" value="ECO:0007669"/>
    <property type="project" value="UniProtKB-KW"/>
</dbReference>
<keyword evidence="2 10" id="KW-0479">Metal-binding</keyword>
<dbReference type="CDD" id="cd07161">
    <property type="entry name" value="NR_DBD_EcR"/>
    <property type="match status" value="1"/>
</dbReference>
<organism evidence="14 15">
    <name type="scientific">Ascaris lumbricoides</name>
    <name type="common">Giant roundworm</name>
    <dbReference type="NCBI Taxonomy" id="6252"/>
    <lineage>
        <taxon>Eukaryota</taxon>
        <taxon>Metazoa</taxon>
        <taxon>Ecdysozoa</taxon>
        <taxon>Nematoda</taxon>
        <taxon>Chromadorea</taxon>
        <taxon>Rhabditida</taxon>
        <taxon>Spirurina</taxon>
        <taxon>Ascaridomorpha</taxon>
        <taxon>Ascaridoidea</taxon>
        <taxon>Ascarididae</taxon>
        <taxon>Ascaris</taxon>
    </lineage>
</organism>
<dbReference type="InterPro" id="IPR001723">
    <property type="entry name" value="Nuclear_hrmn_rcpt"/>
</dbReference>
<keyword evidence="9 10" id="KW-0539">Nucleus</keyword>
<protein>
    <submittedName>
        <fullName evidence="15">Ecdysone receptor</fullName>
    </submittedName>
</protein>
<dbReference type="Gene3D" id="1.10.565.10">
    <property type="entry name" value="Retinoid X Receptor"/>
    <property type="match status" value="1"/>
</dbReference>
<evidence type="ECO:0000259" key="12">
    <source>
        <dbReference type="PROSITE" id="PS51030"/>
    </source>
</evidence>
<dbReference type="PRINTS" id="PR00398">
    <property type="entry name" value="STRDHORMONER"/>
</dbReference>
<dbReference type="InterPro" id="IPR000536">
    <property type="entry name" value="Nucl_hrmn_rcpt_lig-bd"/>
</dbReference>
<evidence type="ECO:0000256" key="6">
    <source>
        <dbReference type="ARBA" id="ARBA00023125"/>
    </source>
</evidence>
<dbReference type="GO" id="GO:0000122">
    <property type="term" value="P:negative regulation of transcription by RNA polymerase II"/>
    <property type="evidence" value="ECO:0007669"/>
    <property type="project" value="TreeGrafter"/>
</dbReference>
<dbReference type="FunFam" id="3.30.50.10:FF:000031">
    <property type="entry name" value="Ecdysone receptor A1"/>
    <property type="match status" value="1"/>
</dbReference>
<keyword evidence="6 10" id="KW-0238">DNA-binding</keyword>
<dbReference type="InterPro" id="IPR013088">
    <property type="entry name" value="Znf_NHR/GATA"/>
</dbReference>
<evidence type="ECO:0000256" key="2">
    <source>
        <dbReference type="ARBA" id="ARBA00022723"/>
    </source>
</evidence>
<evidence type="ECO:0000313" key="14">
    <source>
        <dbReference type="Proteomes" id="UP000036681"/>
    </source>
</evidence>